<evidence type="ECO:0000256" key="4">
    <source>
        <dbReference type="ARBA" id="ARBA00022692"/>
    </source>
</evidence>
<dbReference type="PANTHER" id="PTHR43124:SF10">
    <property type="entry name" value="PURINE EFFLUX PUMP PBUE"/>
    <property type="match status" value="1"/>
</dbReference>
<accession>A0A848M0H5</accession>
<comment type="subcellular location">
    <subcellularLocation>
        <location evidence="1">Cell membrane</location>
        <topology evidence="1">Multi-pass membrane protein</topology>
    </subcellularLocation>
</comment>
<comment type="caution">
    <text evidence="9">The sequence shown here is derived from an EMBL/GenBank/DDBJ whole genome shotgun (WGS) entry which is preliminary data.</text>
</comment>
<feature type="transmembrane region" description="Helical" evidence="7">
    <location>
        <begin position="132"/>
        <end position="154"/>
    </location>
</feature>
<feature type="transmembrane region" description="Helical" evidence="7">
    <location>
        <begin position="267"/>
        <end position="284"/>
    </location>
</feature>
<dbReference type="Gene3D" id="1.20.1250.20">
    <property type="entry name" value="MFS general substrate transporter like domains"/>
    <property type="match status" value="2"/>
</dbReference>
<feature type="transmembrane region" description="Helical" evidence="7">
    <location>
        <begin position="160"/>
        <end position="178"/>
    </location>
</feature>
<reference evidence="9 10" key="1">
    <citation type="submission" date="2020-04" db="EMBL/GenBank/DDBJ databases">
        <title>Paenibacillus algicola sp. nov., a novel marine bacterium producing alginate lyase.</title>
        <authorList>
            <person name="Huang H."/>
        </authorList>
    </citation>
    <scope>NUCLEOTIDE SEQUENCE [LARGE SCALE GENOMIC DNA]</scope>
    <source>
        <strain evidence="9 10">L7-75</strain>
    </source>
</reference>
<organism evidence="9 10">
    <name type="scientific">Paenibacillus lemnae</name>
    <dbReference type="NCBI Taxonomy" id="1330551"/>
    <lineage>
        <taxon>Bacteria</taxon>
        <taxon>Bacillati</taxon>
        <taxon>Bacillota</taxon>
        <taxon>Bacilli</taxon>
        <taxon>Bacillales</taxon>
        <taxon>Paenibacillaceae</taxon>
        <taxon>Paenibacillus</taxon>
    </lineage>
</organism>
<evidence type="ECO:0000256" key="2">
    <source>
        <dbReference type="ARBA" id="ARBA00022448"/>
    </source>
</evidence>
<keyword evidence="10" id="KW-1185">Reference proteome</keyword>
<evidence type="ECO:0000259" key="8">
    <source>
        <dbReference type="PROSITE" id="PS50850"/>
    </source>
</evidence>
<feature type="transmembrane region" description="Helical" evidence="7">
    <location>
        <begin position="7"/>
        <end position="29"/>
    </location>
</feature>
<feature type="transmembrane region" description="Helical" evidence="7">
    <location>
        <begin position="35"/>
        <end position="59"/>
    </location>
</feature>
<keyword evidence="4 7" id="KW-0812">Transmembrane</keyword>
<evidence type="ECO:0000256" key="7">
    <source>
        <dbReference type="SAM" id="Phobius"/>
    </source>
</evidence>
<proteinExistence type="predicted"/>
<evidence type="ECO:0000256" key="5">
    <source>
        <dbReference type="ARBA" id="ARBA00022989"/>
    </source>
</evidence>
<dbReference type="CDD" id="cd17324">
    <property type="entry name" value="MFS_NepI_like"/>
    <property type="match status" value="1"/>
</dbReference>
<keyword evidence="2" id="KW-0813">Transport</keyword>
<feature type="transmembrane region" description="Helical" evidence="7">
    <location>
        <begin position="327"/>
        <end position="347"/>
    </location>
</feature>
<evidence type="ECO:0000313" key="10">
    <source>
        <dbReference type="Proteomes" id="UP000565468"/>
    </source>
</evidence>
<dbReference type="Proteomes" id="UP000565468">
    <property type="component" value="Unassembled WGS sequence"/>
</dbReference>
<dbReference type="AlphaFoldDB" id="A0A848M0H5"/>
<evidence type="ECO:0000313" key="9">
    <source>
        <dbReference type="EMBL" id="NMO94408.1"/>
    </source>
</evidence>
<evidence type="ECO:0000256" key="1">
    <source>
        <dbReference type="ARBA" id="ARBA00004651"/>
    </source>
</evidence>
<dbReference type="PANTHER" id="PTHR43124">
    <property type="entry name" value="PURINE EFFLUX PUMP PBUE"/>
    <property type="match status" value="1"/>
</dbReference>
<dbReference type="InterPro" id="IPR050189">
    <property type="entry name" value="MFS_Efflux_Transporters"/>
</dbReference>
<protein>
    <submittedName>
        <fullName evidence="9">MFS transporter</fullName>
    </submittedName>
</protein>
<keyword evidence="6 7" id="KW-0472">Membrane</keyword>
<feature type="transmembrane region" description="Helical" evidence="7">
    <location>
        <begin position="100"/>
        <end position="120"/>
    </location>
</feature>
<dbReference type="PROSITE" id="PS50850">
    <property type="entry name" value="MFS"/>
    <property type="match status" value="1"/>
</dbReference>
<evidence type="ECO:0000256" key="6">
    <source>
        <dbReference type="ARBA" id="ARBA00023136"/>
    </source>
</evidence>
<feature type="transmembrane region" description="Helical" evidence="7">
    <location>
        <begin position="239"/>
        <end position="258"/>
    </location>
</feature>
<dbReference type="EMBL" id="JABBPN010000001">
    <property type="protein sequence ID" value="NMO94408.1"/>
    <property type="molecule type" value="Genomic_DNA"/>
</dbReference>
<evidence type="ECO:0000256" key="3">
    <source>
        <dbReference type="ARBA" id="ARBA00022475"/>
    </source>
</evidence>
<dbReference type="InterPro" id="IPR020846">
    <property type="entry name" value="MFS_dom"/>
</dbReference>
<sequence length="397" mass="41910">MNFRVYILAIAAFVVGMVELLVGGILNLIAEDLNISVSAAGQFITIFSVAFAVTGPILINLTARMERKKLYLYMLAVFFISNVIVALTSSYAAIVAARALSAMSGSVIVVLSVSMAAALVPASHKGRAIGMIYMGISGSLVLGVPVGMMIGNAFGWRTPFLVIAALTLVSMGGVALFTNRMAPGPVVPLRQLLSSLKNSKIITAQLIALLMLTGHLTLYGYLQPFVDTTFQVTPDVMSAVYFLFGLAAVFGGGAGGWISDRFGTKRAILVITACFSASMFLVLLTSQVSFWVFLPFMMLWSGLSWSISPAMQTYLLELAPDQAETQFSLNSSMTHLGIAAGSVIGGAVMENSSVSNNPWVGGLIAALAFGTAAFSLSRKSRSDVQKEIAAAVPAEQV</sequence>
<dbReference type="SUPFAM" id="SSF103473">
    <property type="entry name" value="MFS general substrate transporter"/>
    <property type="match status" value="1"/>
</dbReference>
<keyword evidence="3" id="KW-1003">Cell membrane</keyword>
<dbReference type="GO" id="GO:0022857">
    <property type="term" value="F:transmembrane transporter activity"/>
    <property type="evidence" value="ECO:0007669"/>
    <property type="project" value="InterPro"/>
</dbReference>
<feature type="transmembrane region" description="Helical" evidence="7">
    <location>
        <begin position="290"/>
        <end position="307"/>
    </location>
</feature>
<feature type="transmembrane region" description="Helical" evidence="7">
    <location>
        <begin position="199"/>
        <end position="219"/>
    </location>
</feature>
<dbReference type="GO" id="GO:0005886">
    <property type="term" value="C:plasma membrane"/>
    <property type="evidence" value="ECO:0007669"/>
    <property type="project" value="UniProtKB-SubCell"/>
</dbReference>
<feature type="transmembrane region" description="Helical" evidence="7">
    <location>
        <begin position="71"/>
        <end position="94"/>
    </location>
</feature>
<dbReference type="InterPro" id="IPR036259">
    <property type="entry name" value="MFS_trans_sf"/>
</dbReference>
<feature type="domain" description="Major facilitator superfamily (MFS) profile" evidence="8">
    <location>
        <begin position="4"/>
        <end position="380"/>
    </location>
</feature>
<dbReference type="Pfam" id="PF07690">
    <property type="entry name" value="MFS_1"/>
    <property type="match status" value="1"/>
</dbReference>
<keyword evidence="5 7" id="KW-1133">Transmembrane helix</keyword>
<name>A0A848M0H5_PAELE</name>
<feature type="transmembrane region" description="Helical" evidence="7">
    <location>
        <begin position="359"/>
        <end position="376"/>
    </location>
</feature>
<gene>
    <name evidence="9" type="ORF">HII30_01235</name>
</gene>
<dbReference type="InterPro" id="IPR011701">
    <property type="entry name" value="MFS"/>
</dbReference>